<gene>
    <name evidence="7" type="ORF">BURPS1710A_A0785</name>
</gene>
<dbReference type="GO" id="GO:0005576">
    <property type="term" value="C:extracellular region"/>
    <property type="evidence" value="ECO:0007669"/>
    <property type="project" value="UniProtKB-SubCell"/>
</dbReference>
<comment type="subcellular location">
    <subcellularLocation>
        <location evidence="1">Secreted</location>
    </subcellularLocation>
</comment>
<protein>
    <submittedName>
        <fullName evidence="7">Insecticidal toxin complex</fullName>
    </submittedName>
</protein>
<evidence type="ECO:0000259" key="6">
    <source>
        <dbReference type="Pfam" id="PF12256"/>
    </source>
</evidence>
<feature type="region of interest" description="Disordered" evidence="4">
    <location>
        <begin position="1"/>
        <end position="26"/>
    </location>
</feature>
<sequence length="1528" mass="169376">MTQHTGSATVVPPSLPKGGGTLRGMGESLGEAGITGQAGLSVPLPVSAGRGYAPSLSLEYSSDRGNSAFSLGWQVPLLTISRDTRSGAPRYGEQDAFLAPNGEVLVPERDDQNRLVSRSVSAYGALTLDQTYTVTRYLPSVTQEFERIERWQGPLPDDFFWLIHSVDGQLHCLGKHAAARVADPTAAHARIGRWLLEESVSPTGEHICYQYEADDTTNVDLNGAEASRLHTASRYLTEVRYGNREGYAPLYAWDDPKALRPEWLFSLVFDYGQRTLDAHTVPGRDPSLPWPCRADAFSDYSLGFEVRMHRLCHQVLMFHHFPDELTEPNTLVRRLLLTYDQTPYVSQLILAQMLAYERDGTMRSMPPLELTYTPFAPVLSADGYQPLPAFAGWNDGRPYQLVDLYGEGLPGILYKEGSDWRYQAPQRDPHALPDGIIYGPWKGLPSLPALQPETRRLLMDLTSNGQLDWIIMQPALNGYFTLGPDRQWSHFVPLPALPTEFFHPATQFVDTQGGGLMDLALISPNSVRIYPNGREAGFGNSFTVAQSAAAPLPVSRDPAALVAFSDVLGSGQQHLVRIRHDCLECWPNLGGGHFGAPLRLASLSFDARTFNPDRVFLADLDGSGAADLVYVESDCIRIFLNRCGNGFDTEPRVLPLPATVRFDRVSQISFADVEGTGTSDMVVSVVGPEPRHWRFAFAASKPYLLRTVCNNLGATTTLSFRSSAQEWLDQKQEDPASECGLPFSLPVLSRTVIKDEITGNTLTDLYRYRNGVYAGREREFRGFGQIEHIDAASAIDVTTQGLIYATPTLTRQWYHTGQEHGATEGVPAPYQDDVLFTLGATRFTRLDSRSGFDEPLSNDVLATVQAQLWRALKGCPIRTETYNALDEREHAVPFTVQAWRYQVRLVQSAATAGADCVSLPMPLEELNVNYERIAHDPTVKHSIAVQVDSYGVPLRSVTVNYPRRPKPAANPYAPDLPDAWWQASHDDTQFALRLNETRQRVHHLDDPQVWRLCLPFEQRQNVITDPSGRDAYYPASKTGLSHEALREPNGVLGTAQTRVLAGQHVTYYFDRNGVEAQPVDTLPPPLALVHHVEVAELDETALAALDTLPNLEAMLDQAGYRRASTVLVDPGANEASVWVVPRGYATYVDQAGRWLPFYRPRSTQSSRIMGAQQFTYDLHTCVVRSVTDALGNRVTAQHDYRFLEPSQLTDPNGNVQEVRFDAFGRVIASSVHGSELDELGTPRAVGFAPLTTFDPNVAALDSIEAALADPAGALQDAASICLYDLYCWTGQITSTLLALDVPAEQIPALWQTLQQAHLVTASGHILTRGHVWARNGLPLAGIPPAVQTRLRRTPQSPVQAAVLSADHYLGSPGRQIPITLTLSDGFGRALQTKRKAEPGPAYMVDDQGRFLLDANGQPGIADTGSKPRWAVSGRVIYNEKGEPVRVYQPYFLDQPRYVDDLDMVNWGYADTYMYDPLGRWRERLTALGFRHRIRYYPWFNVEEDENDTLDEVLGAETHPPHADQESQP</sequence>
<dbReference type="InterPro" id="IPR022044">
    <property type="entry name" value="TcdB_toxin_mid/C"/>
</dbReference>
<dbReference type="Proteomes" id="UP000001812">
    <property type="component" value="Chromosome II"/>
</dbReference>
<reference evidence="8" key="1">
    <citation type="submission" date="2007-08" db="EMBL/GenBank/DDBJ databases">
        <title>Annotation of Burkholderia pseudomallei 1710a.</title>
        <authorList>
            <person name="Harkins D.M."/>
            <person name="DeShazer D."/>
            <person name="Woods D.E."/>
            <person name="Brinkac L.M."/>
            <person name="Brown K.A."/>
            <person name="Hung G.C."/>
            <person name="Tuanyok A."/>
            <person name="Zhang B."/>
            <person name="Nierman W.C."/>
        </authorList>
    </citation>
    <scope>NUCLEOTIDE SEQUENCE [LARGE SCALE GENOMIC DNA]</scope>
    <source>
        <strain evidence="8">1710a</strain>
    </source>
</reference>
<evidence type="ECO:0000259" key="5">
    <source>
        <dbReference type="Pfam" id="PF12255"/>
    </source>
</evidence>
<dbReference type="Pfam" id="PF12255">
    <property type="entry name" value="TcdB_toxin_midC"/>
    <property type="match status" value="1"/>
</dbReference>
<keyword evidence="2" id="KW-0964">Secreted</keyword>
<reference evidence="7 8" key="2">
    <citation type="submission" date="2009-05" db="EMBL/GenBank/DDBJ databases">
        <authorList>
            <person name="Harkins D.M."/>
            <person name="DeShazer D."/>
            <person name="Woods D.E."/>
            <person name="Brinkac L.M."/>
            <person name="Brown K.A."/>
            <person name="Hung G.C."/>
            <person name="Tuanyok A."/>
            <person name="Zhang B."/>
            <person name="Nierman W.C."/>
        </authorList>
    </citation>
    <scope>NUCLEOTIDE SEQUENCE [LARGE SCALE GENOMIC DNA]</scope>
    <source>
        <strain evidence="7 8">1710a</strain>
    </source>
</reference>
<evidence type="ECO:0000256" key="2">
    <source>
        <dbReference type="ARBA" id="ARBA00022525"/>
    </source>
</evidence>
<evidence type="ECO:0000256" key="1">
    <source>
        <dbReference type="ARBA" id="ARBA00004613"/>
    </source>
</evidence>
<name>A0A0E1W3D2_BURPE</name>
<feature type="domain" description="Insecticide toxin TcdB middle/C-terminal" evidence="5">
    <location>
        <begin position="868"/>
        <end position="1013"/>
    </location>
</feature>
<evidence type="ECO:0000256" key="4">
    <source>
        <dbReference type="SAM" id="MobiDB-lite"/>
    </source>
</evidence>
<keyword evidence="3" id="KW-0843">Virulence</keyword>
<feature type="domain" description="Insecticide toxin TcdB middle/N-terminal" evidence="6">
    <location>
        <begin position="657"/>
        <end position="817"/>
    </location>
</feature>
<organism evidence="7 8">
    <name type="scientific">Burkholderia pseudomallei 1710a</name>
    <dbReference type="NCBI Taxonomy" id="320371"/>
    <lineage>
        <taxon>Bacteria</taxon>
        <taxon>Pseudomonadati</taxon>
        <taxon>Pseudomonadota</taxon>
        <taxon>Betaproteobacteria</taxon>
        <taxon>Burkholderiales</taxon>
        <taxon>Burkholderiaceae</taxon>
        <taxon>Burkholderia</taxon>
        <taxon>pseudomallei group</taxon>
    </lineage>
</organism>
<dbReference type="GO" id="GO:0005737">
    <property type="term" value="C:cytoplasm"/>
    <property type="evidence" value="ECO:0007669"/>
    <property type="project" value="InterPro"/>
</dbReference>
<dbReference type="PRINTS" id="PR01341">
    <property type="entry name" value="SALSPVBPROT"/>
</dbReference>
<dbReference type="EMBL" id="CM000833">
    <property type="protein sequence ID" value="EET04177.1"/>
    <property type="molecule type" value="Genomic_DNA"/>
</dbReference>
<dbReference type="Pfam" id="PF12256">
    <property type="entry name" value="TcdB_toxin_midN"/>
    <property type="match status" value="1"/>
</dbReference>
<dbReference type="InterPro" id="IPR028994">
    <property type="entry name" value="Integrin_alpha_N"/>
</dbReference>
<dbReference type="HOGENOM" id="CLU_000672_0_0_4"/>
<evidence type="ECO:0000313" key="8">
    <source>
        <dbReference type="Proteomes" id="UP000001812"/>
    </source>
</evidence>
<proteinExistence type="predicted"/>
<dbReference type="InterPro" id="IPR003284">
    <property type="entry name" value="Sal_SpvB"/>
</dbReference>
<evidence type="ECO:0000313" key="7">
    <source>
        <dbReference type="EMBL" id="EET04177.1"/>
    </source>
</evidence>
<evidence type="ECO:0000256" key="3">
    <source>
        <dbReference type="ARBA" id="ARBA00023026"/>
    </source>
</evidence>
<dbReference type="InterPro" id="IPR022045">
    <property type="entry name" value="TcdB_toxin_mid/N"/>
</dbReference>
<accession>A0A0E1W3D2</accession>
<dbReference type="Pfam" id="PF03534">
    <property type="entry name" value="SpvB"/>
    <property type="match status" value="1"/>
</dbReference>
<dbReference type="SUPFAM" id="SSF69318">
    <property type="entry name" value="Integrin alpha N-terminal domain"/>
    <property type="match status" value="1"/>
</dbReference>